<accession>A0A4R6SWP9</accession>
<protein>
    <submittedName>
        <fullName evidence="3">Uncharacterized protein</fullName>
    </submittedName>
</protein>
<name>A0A4R6SWP9_9SPHI</name>
<comment type="caution">
    <text evidence="3">The sequence shown here is derived from an EMBL/GenBank/DDBJ whole genome shotgun (WGS) entry which is preliminary data.</text>
</comment>
<dbReference type="PROSITE" id="PS51257">
    <property type="entry name" value="PROKAR_LIPOPROTEIN"/>
    <property type="match status" value="1"/>
</dbReference>
<organism evidence="3 4">
    <name type="scientific">Pedobacter metabolipauper</name>
    <dbReference type="NCBI Taxonomy" id="425513"/>
    <lineage>
        <taxon>Bacteria</taxon>
        <taxon>Pseudomonadati</taxon>
        <taxon>Bacteroidota</taxon>
        <taxon>Sphingobacteriia</taxon>
        <taxon>Sphingobacteriales</taxon>
        <taxon>Sphingobacteriaceae</taxon>
        <taxon>Pedobacter</taxon>
    </lineage>
</organism>
<dbReference type="AlphaFoldDB" id="A0A4R6SWP9"/>
<evidence type="ECO:0000313" key="3">
    <source>
        <dbReference type="EMBL" id="TDQ09851.1"/>
    </source>
</evidence>
<evidence type="ECO:0000256" key="1">
    <source>
        <dbReference type="SAM" id="MobiDB-lite"/>
    </source>
</evidence>
<dbReference type="Proteomes" id="UP000295620">
    <property type="component" value="Unassembled WGS sequence"/>
</dbReference>
<evidence type="ECO:0000256" key="2">
    <source>
        <dbReference type="SAM" id="SignalP"/>
    </source>
</evidence>
<reference evidence="3 4" key="1">
    <citation type="submission" date="2019-03" db="EMBL/GenBank/DDBJ databases">
        <title>Genomic Encyclopedia of Archaeal and Bacterial Type Strains, Phase II (KMG-II): from individual species to whole genera.</title>
        <authorList>
            <person name="Goeker M."/>
        </authorList>
    </citation>
    <scope>NUCLEOTIDE SEQUENCE [LARGE SCALE GENOMIC DNA]</scope>
    <source>
        <strain evidence="3 4">DSM 19035</strain>
    </source>
</reference>
<sequence>MRYLSLIRFNQTIYMRKFLYICLFASVFTACQSGTAKNEMVIIPTPNGVPSASSMPVQNTAAPVQNAAADGEKPVNNPAHGQPYHDCTIAVGAPLASVQGTPVQTSAPVPAVTASPVQAQPASAAPGVKLNPAHGEPGHSCKIAVGAPLT</sequence>
<gene>
    <name evidence="3" type="ORF">ATK78_2010</name>
</gene>
<feature type="chain" id="PRO_5020874981" evidence="2">
    <location>
        <begin position="31"/>
        <end position="150"/>
    </location>
</feature>
<keyword evidence="2" id="KW-0732">Signal</keyword>
<feature type="signal peptide" evidence="2">
    <location>
        <begin position="1"/>
        <end position="30"/>
    </location>
</feature>
<feature type="region of interest" description="Disordered" evidence="1">
    <location>
        <begin position="123"/>
        <end position="150"/>
    </location>
</feature>
<dbReference type="EMBL" id="SNYC01000004">
    <property type="protein sequence ID" value="TDQ09851.1"/>
    <property type="molecule type" value="Genomic_DNA"/>
</dbReference>
<keyword evidence="4" id="KW-1185">Reference proteome</keyword>
<evidence type="ECO:0000313" key="4">
    <source>
        <dbReference type="Proteomes" id="UP000295620"/>
    </source>
</evidence>
<proteinExistence type="predicted"/>